<dbReference type="SMART" id="SM01111">
    <property type="entry name" value="CVNH"/>
    <property type="match status" value="1"/>
</dbReference>
<dbReference type="Gene3D" id="2.30.60.10">
    <property type="entry name" value="Cyanovirin-N"/>
    <property type="match status" value="1"/>
</dbReference>
<dbReference type="InterPro" id="IPR011058">
    <property type="entry name" value="Cyanovirin-N"/>
</dbReference>
<reference evidence="3 4" key="1">
    <citation type="submission" date="2023-01" db="EMBL/GenBank/DDBJ databases">
        <title>Analysis of 21 Apiospora genomes using comparative genomics revels a genus with tremendous synthesis potential of carbohydrate active enzymes and secondary metabolites.</title>
        <authorList>
            <person name="Sorensen T."/>
        </authorList>
    </citation>
    <scope>NUCLEOTIDE SEQUENCE [LARGE SCALE GENOMIC DNA]</scope>
    <source>
        <strain evidence="3 4">CBS 114990</strain>
    </source>
</reference>
<evidence type="ECO:0000313" key="3">
    <source>
        <dbReference type="EMBL" id="KAK8080228.1"/>
    </source>
</evidence>
<dbReference type="PANTHER" id="PTHR37014:SF9">
    <property type="entry name" value="CONSERVED HISTIDINE-RICH PROTEIN (AFU_ORTHOLOGUE AFUA_1G11910)"/>
    <property type="match status" value="1"/>
</dbReference>
<feature type="compositionally biased region" description="Low complexity" evidence="1">
    <location>
        <begin position="104"/>
        <end position="132"/>
    </location>
</feature>
<feature type="domain" description="Cyanovirin-N" evidence="2">
    <location>
        <begin position="310"/>
        <end position="412"/>
    </location>
</feature>
<name>A0ABR1W9T7_9PEZI</name>
<gene>
    <name evidence="3" type="ORF">PG997_008046</name>
</gene>
<dbReference type="SUPFAM" id="SSF51322">
    <property type="entry name" value="Cyanovirin-N"/>
    <property type="match status" value="1"/>
</dbReference>
<dbReference type="RefSeq" id="XP_066667703.1">
    <property type="nucleotide sequence ID" value="XM_066812361.1"/>
</dbReference>
<protein>
    <recommendedName>
        <fullName evidence="2">Cyanovirin-N domain-containing protein</fullName>
    </recommendedName>
</protein>
<dbReference type="GeneID" id="92045421"/>
<evidence type="ECO:0000256" key="1">
    <source>
        <dbReference type="SAM" id="MobiDB-lite"/>
    </source>
</evidence>
<evidence type="ECO:0000259" key="2">
    <source>
        <dbReference type="SMART" id="SM01111"/>
    </source>
</evidence>
<comment type="caution">
    <text evidence="3">The sequence shown here is derived from an EMBL/GenBank/DDBJ whole genome shotgun (WGS) entry which is preliminary data.</text>
</comment>
<dbReference type="EMBL" id="JAQQWN010000006">
    <property type="protein sequence ID" value="KAK8080228.1"/>
    <property type="molecule type" value="Genomic_DNA"/>
</dbReference>
<accession>A0ABR1W9T7</accession>
<feature type="compositionally biased region" description="Low complexity" evidence="1">
    <location>
        <begin position="255"/>
        <end position="264"/>
    </location>
</feature>
<dbReference type="Proteomes" id="UP001433268">
    <property type="component" value="Unassembled WGS sequence"/>
</dbReference>
<dbReference type="Pfam" id="PF08881">
    <property type="entry name" value="CVNH"/>
    <property type="match status" value="1"/>
</dbReference>
<feature type="compositionally biased region" description="Pro residues" evidence="1">
    <location>
        <begin position="265"/>
        <end position="276"/>
    </location>
</feature>
<feature type="compositionally biased region" description="Pro residues" evidence="1">
    <location>
        <begin position="133"/>
        <end position="159"/>
    </location>
</feature>
<evidence type="ECO:0000313" key="4">
    <source>
        <dbReference type="Proteomes" id="UP001433268"/>
    </source>
</evidence>
<organism evidence="3 4">
    <name type="scientific">Apiospora hydei</name>
    <dbReference type="NCBI Taxonomy" id="1337664"/>
    <lineage>
        <taxon>Eukaryota</taxon>
        <taxon>Fungi</taxon>
        <taxon>Dikarya</taxon>
        <taxon>Ascomycota</taxon>
        <taxon>Pezizomycotina</taxon>
        <taxon>Sordariomycetes</taxon>
        <taxon>Xylariomycetidae</taxon>
        <taxon>Amphisphaeriales</taxon>
        <taxon>Apiosporaceae</taxon>
        <taxon>Apiospora</taxon>
    </lineage>
</organism>
<proteinExistence type="predicted"/>
<feature type="region of interest" description="Disordered" evidence="1">
    <location>
        <begin position="247"/>
        <end position="276"/>
    </location>
</feature>
<feature type="region of interest" description="Disordered" evidence="1">
    <location>
        <begin position="1"/>
        <end position="208"/>
    </location>
</feature>
<dbReference type="PANTHER" id="PTHR37014">
    <property type="entry name" value="EXPRESSION LETHALITY PROTEIN HEL10, PUTATIVE (AFU_ORTHOLOGUE AFUA_1G06580)-RELATED"/>
    <property type="match status" value="1"/>
</dbReference>
<keyword evidence="4" id="KW-1185">Reference proteome</keyword>
<dbReference type="InterPro" id="IPR036673">
    <property type="entry name" value="Cyanovirin-N_sf"/>
</dbReference>
<sequence>MVIRKLYEPGMADSDSPPQQGGEKQKKPEYYGSPLPRIPTNPGSPRIHPMSSGSITEDKPADYPYSPDQLSYPSYVRGHSYQQPAPAPVPSSYGYAGLPTQPTSPSYATQQYPQQPTYAETPAAQPAYSPQPVYSPQPAYPPQPVYSPQPPQSPQPPSQYPSQPEYASPPAPPPYSSSVYGDIPGDFKQEKPAADGSMPPTADEERGLMGAMLGGATGAFAGHKVNHGFLGALGGAYAGHRLEEAWKDQKQNSRPTSSSSQQQHQPPPPMMMAPPQPQYAAVPVLAPAPVFAPAPARSPSPKPEPPQFGNFSLSSWRISIDGDYDLIADCRTISGQQRLSSISLNRYLTNMDGHFRWSGEEHGNFGASARNVRLVEDGRFLEAELRTMDGTWRWDRIHLDERIMNIDGDLQLN</sequence>